<dbReference type="Proteomes" id="UP000320513">
    <property type="component" value="Unassembled WGS sequence"/>
</dbReference>
<name>A0A557XE92_9MYCO</name>
<dbReference type="InterPro" id="IPR051209">
    <property type="entry name" value="FAD-bind_Monooxygenase_sf"/>
</dbReference>
<evidence type="ECO:0000313" key="1">
    <source>
        <dbReference type="EMBL" id="TVS83894.1"/>
    </source>
</evidence>
<dbReference type="RefSeq" id="WP_144955568.1">
    <property type="nucleotide sequence ID" value="NZ_VMQU01000132.1"/>
</dbReference>
<dbReference type="EMBL" id="VMQU01000132">
    <property type="protein sequence ID" value="TVS83894.1"/>
    <property type="molecule type" value="Genomic_DNA"/>
</dbReference>
<comment type="caution">
    <text evidence="1">The sequence shown here is derived from an EMBL/GenBank/DDBJ whole genome shotgun (WGS) entry which is preliminary data.</text>
</comment>
<dbReference type="PANTHER" id="PTHR42877">
    <property type="entry name" value="L-ORNITHINE N(5)-MONOOXYGENASE-RELATED"/>
    <property type="match status" value="1"/>
</dbReference>
<dbReference type="SUPFAM" id="SSF51905">
    <property type="entry name" value="FAD/NAD(P)-binding domain"/>
    <property type="match status" value="1"/>
</dbReference>
<dbReference type="AlphaFoldDB" id="A0A557XE92"/>
<gene>
    <name evidence="1" type="ORF">FPZ47_22765</name>
</gene>
<keyword evidence="2" id="KW-1185">Reference proteome</keyword>
<dbReference type="PANTHER" id="PTHR42877:SF4">
    <property type="entry name" value="FAD_NAD(P)-BINDING DOMAIN-CONTAINING PROTEIN-RELATED"/>
    <property type="match status" value="1"/>
</dbReference>
<sequence length="494" mass="56338">MGVQQFDAVIVGAGFGGIGAAIQLNRLGYDNLLIVDRESDLGGTWHVNHYPGLTVDVPSTTYSYWFEPNPYWSRLFAPGAEVKRYAEHVADKYDVRRYMRFNSTVESARWDHEARHWEIALAGGETLGAQFLIAATGFLCQPRTPDIPGIDTFGGRIIHTADWDDGYSFSGRRAAVIGTGSTGVQVIPELAKETSELTVYQRTPIWVMPKLDVGFPPPVQRLFARVPAAQRVVRWCTDIAMDLMMVIAMWRFRTFRRVNKAASDISKLHRLLAVRDRDVWRKLNPEYDFGCKRPTISNSYYRAFTKPHVHLETSGIERIEPDGIVARDGTKRTIDTLVLATGYDVWDANLPAIEVIGRDGRNLGKWWRENRFQAYEGISVPSFPNFLTMASPYAWVGLSWFNTVEYQMRHMNRLFTEVQRRGARTFEVTERANARFLDRMTELLDDSVFYAGNCANSRSYWFCPSGEAPLFRPTSVRHAVAEQDRFPLSDYVIT</sequence>
<dbReference type="Pfam" id="PF13738">
    <property type="entry name" value="Pyr_redox_3"/>
    <property type="match status" value="1"/>
</dbReference>
<dbReference type="PRINTS" id="PR00368">
    <property type="entry name" value="FADPNR"/>
</dbReference>
<dbReference type="InterPro" id="IPR036188">
    <property type="entry name" value="FAD/NAD-bd_sf"/>
</dbReference>
<evidence type="ECO:0000313" key="2">
    <source>
        <dbReference type="Proteomes" id="UP000320513"/>
    </source>
</evidence>
<reference evidence="1 2" key="1">
    <citation type="submission" date="2019-07" db="EMBL/GenBank/DDBJ databases">
        <title>New Mycobacterium species.</title>
        <authorList>
            <person name="Tortoli E."/>
            <person name="Ghielmetti G."/>
            <person name="Friedel U."/>
            <person name="Trovato A."/>
        </authorList>
    </citation>
    <scope>NUCLEOTIDE SEQUENCE [LARGE SCALE GENOMIC DNA]</scope>
    <source>
        <strain evidence="1 2">16-83</strain>
    </source>
</reference>
<proteinExistence type="predicted"/>
<dbReference type="Gene3D" id="3.50.50.60">
    <property type="entry name" value="FAD/NAD(P)-binding domain"/>
    <property type="match status" value="2"/>
</dbReference>
<organism evidence="1 2">
    <name type="scientific">Mycobacterium helveticum</name>
    <dbReference type="NCBI Taxonomy" id="2592811"/>
    <lineage>
        <taxon>Bacteria</taxon>
        <taxon>Bacillati</taxon>
        <taxon>Actinomycetota</taxon>
        <taxon>Actinomycetes</taxon>
        <taxon>Mycobacteriales</taxon>
        <taxon>Mycobacteriaceae</taxon>
        <taxon>Mycobacterium</taxon>
    </lineage>
</organism>
<dbReference type="OrthoDB" id="5168853at2"/>
<dbReference type="PRINTS" id="PR00411">
    <property type="entry name" value="PNDRDTASEI"/>
</dbReference>
<accession>A0A557XE92</accession>
<protein>
    <submittedName>
        <fullName evidence="1">NAD(P)/FAD-dependent oxidoreductase</fullName>
    </submittedName>
</protein>